<proteinExistence type="predicted"/>
<evidence type="ECO:0000313" key="2">
    <source>
        <dbReference type="Proteomes" id="UP000798662"/>
    </source>
</evidence>
<organism evidence="1 2">
    <name type="scientific">Pyropia yezoensis</name>
    <name type="common">Susabi-nori</name>
    <name type="synonym">Porphyra yezoensis</name>
    <dbReference type="NCBI Taxonomy" id="2788"/>
    <lineage>
        <taxon>Eukaryota</taxon>
        <taxon>Rhodophyta</taxon>
        <taxon>Bangiophyceae</taxon>
        <taxon>Bangiales</taxon>
        <taxon>Bangiaceae</taxon>
        <taxon>Pyropia</taxon>
    </lineage>
</organism>
<dbReference type="EMBL" id="CM020618">
    <property type="protein sequence ID" value="KAK1857390.1"/>
    <property type="molecule type" value="Genomic_DNA"/>
</dbReference>
<accession>A0ACC3BI09</accession>
<dbReference type="Proteomes" id="UP000798662">
    <property type="component" value="Chromosome 1"/>
</dbReference>
<keyword evidence="2" id="KW-1185">Reference proteome</keyword>
<protein>
    <submittedName>
        <fullName evidence="1">Uncharacterized protein</fullName>
    </submittedName>
</protein>
<sequence length="196" mass="22197">MIPFVAHPAYLSLQLVEKIQLLLRQALLLRHIRGRYLAVPLRGATAATRLGAAAVHSCELAALPESDRRTYKVRAEYATCEQTVDHLRPLLRQLRKRTVARNILRALEEIFDHVAAREYVRANDRYLRLAIGNAPWPMGATMVGIHARSAREKIGEGKVAHVMNDEETRKYITAIKRLVTLAQKYHPTVPSKMMSS</sequence>
<comment type="caution">
    <text evidence="1">The sequence shown here is derived from an EMBL/GenBank/DDBJ whole genome shotgun (WGS) entry which is preliminary data.</text>
</comment>
<evidence type="ECO:0000313" key="1">
    <source>
        <dbReference type="EMBL" id="KAK1857390.1"/>
    </source>
</evidence>
<name>A0ACC3BI09_PYRYE</name>
<gene>
    <name evidence="1" type="ORF">I4F81_000009</name>
</gene>
<reference evidence="1" key="1">
    <citation type="submission" date="2019-11" db="EMBL/GenBank/DDBJ databases">
        <title>Nori genome reveals adaptations in red seaweeds to the harsh intertidal environment.</title>
        <authorList>
            <person name="Wang D."/>
            <person name="Mao Y."/>
        </authorList>
    </citation>
    <scope>NUCLEOTIDE SEQUENCE</scope>
    <source>
        <tissue evidence="1">Gametophyte</tissue>
    </source>
</reference>